<accession>A0A8S5TFZ4</accession>
<evidence type="ECO:0000313" key="1">
    <source>
        <dbReference type="EMBL" id="DAF61690.1"/>
    </source>
</evidence>
<protein>
    <submittedName>
        <fullName evidence="1">Uncharacterized protein</fullName>
    </submittedName>
</protein>
<organism evidence="1">
    <name type="scientific">Siphoviridae sp. ct1IF5</name>
    <dbReference type="NCBI Taxonomy" id="2827765"/>
    <lineage>
        <taxon>Viruses</taxon>
        <taxon>Duplodnaviria</taxon>
        <taxon>Heunggongvirae</taxon>
        <taxon>Uroviricota</taxon>
        <taxon>Caudoviricetes</taxon>
    </lineage>
</organism>
<sequence length="77" mass="9105">MEGITRNVKDKKQSIRNELIQRIKYCGQYIVDNAETILGEEKYIVNLYLTCNFFDRSEVPYITVNKDIIPDGFIEER</sequence>
<dbReference type="EMBL" id="BK032815">
    <property type="protein sequence ID" value="DAF61690.1"/>
    <property type="molecule type" value="Genomic_DNA"/>
</dbReference>
<proteinExistence type="predicted"/>
<reference evidence="1" key="1">
    <citation type="journal article" date="2021" name="Proc. Natl. Acad. Sci. U.S.A.">
        <title>A Catalog of Tens of Thousands of Viruses from Human Metagenomes Reveals Hidden Associations with Chronic Diseases.</title>
        <authorList>
            <person name="Tisza M.J."/>
            <person name="Buck C.B."/>
        </authorList>
    </citation>
    <scope>NUCLEOTIDE SEQUENCE</scope>
    <source>
        <strain evidence="1">Ct1IF5</strain>
    </source>
</reference>
<name>A0A8S5TFZ4_9CAUD</name>